<evidence type="ECO:0000256" key="5">
    <source>
        <dbReference type="ARBA" id="ARBA00023239"/>
    </source>
</evidence>
<comment type="function">
    <text evidence="7">Functions as a peptidoglycan terminase that cleaves nascent peptidoglycan strands endolytically to terminate their elongation.</text>
</comment>
<evidence type="ECO:0000256" key="8">
    <source>
        <dbReference type="SAM" id="MobiDB-lite"/>
    </source>
</evidence>
<dbReference type="GO" id="GO:0008932">
    <property type="term" value="F:lytic endotransglycosylase activity"/>
    <property type="evidence" value="ECO:0007669"/>
    <property type="project" value="UniProtKB-UniRule"/>
</dbReference>
<dbReference type="GO" id="GO:0005886">
    <property type="term" value="C:plasma membrane"/>
    <property type="evidence" value="ECO:0007669"/>
    <property type="project" value="UniProtKB-SubCell"/>
</dbReference>
<dbReference type="AlphaFoldDB" id="A0A934WUT8"/>
<dbReference type="InterPro" id="IPR003770">
    <property type="entry name" value="MLTG-like"/>
</dbReference>
<proteinExistence type="inferred from homology"/>
<keyword evidence="4 7" id="KW-0472">Membrane</keyword>
<comment type="caution">
    <text evidence="9">The sequence shown here is derived from an EMBL/GenBank/DDBJ whole genome shotgun (WGS) entry which is preliminary data.</text>
</comment>
<evidence type="ECO:0000256" key="7">
    <source>
        <dbReference type="HAMAP-Rule" id="MF_02065"/>
    </source>
</evidence>
<dbReference type="EC" id="4.2.2.29" evidence="7"/>
<keyword evidence="10" id="KW-1185">Reference proteome</keyword>
<dbReference type="PANTHER" id="PTHR30518">
    <property type="entry name" value="ENDOLYTIC MUREIN TRANSGLYCOSYLASE"/>
    <property type="match status" value="1"/>
</dbReference>
<feature type="region of interest" description="Disordered" evidence="8">
    <location>
        <begin position="1"/>
        <end position="102"/>
    </location>
</feature>
<evidence type="ECO:0000313" key="10">
    <source>
        <dbReference type="Proteomes" id="UP000633365"/>
    </source>
</evidence>
<comment type="catalytic activity">
    <reaction evidence="7">
        <text>a peptidoglycan chain = a peptidoglycan chain with N-acetyl-1,6-anhydromuramyl-[peptide] at the reducing end + a peptidoglycan chain with N-acetylglucosamine at the non-reducing end.</text>
        <dbReference type="EC" id="4.2.2.29"/>
    </reaction>
</comment>
<name>A0A934WUT8_9FIRM</name>
<comment type="similarity">
    <text evidence="7">Belongs to the transglycosylase MltG family.</text>
</comment>
<accession>A0A934WUT8</accession>
<feature type="site" description="Important for catalytic activity" evidence="7">
    <location>
        <position position="352"/>
    </location>
</feature>
<evidence type="ECO:0000256" key="2">
    <source>
        <dbReference type="ARBA" id="ARBA00022692"/>
    </source>
</evidence>
<feature type="compositionally biased region" description="Polar residues" evidence="8">
    <location>
        <begin position="1"/>
        <end position="10"/>
    </location>
</feature>
<dbReference type="Gene3D" id="3.30.1490.480">
    <property type="entry name" value="Endolytic murein transglycosylase"/>
    <property type="match status" value="1"/>
</dbReference>
<keyword evidence="1 7" id="KW-1003">Cell membrane</keyword>
<dbReference type="NCBIfam" id="TIGR00247">
    <property type="entry name" value="endolytic transglycosylase MltG"/>
    <property type="match status" value="1"/>
</dbReference>
<dbReference type="RefSeq" id="WP_186833506.1">
    <property type="nucleotide sequence ID" value="NZ_JAEQMG010000201.1"/>
</dbReference>
<keyword evidence="2 7" id="KW-0812">Transmembrane</keyword>
<evidence type="ECO:0000256" key="6">
    <source>
        <dbReference type="ARBA" id="ARBA00023316"/>
    </source>
</evidence>
<gene>
    <name evidence="7 9" type="primary">mltG</name>
    <name evidence="9" type="ORF">JKK62_17075</name>
</gene>
<dbReference type="GO" id="GO:0071555">
    <property type="term" value="P:cell wall organization"/>
    <property type="evidence" value="ECO:0007669"/>
    <property type="project" value="UniProtKB-KW"/>
</dbReference>
<keyword evidence="3 7" id="KW-1133">Transmembrane helix</keyword>
<feature type="compositionally biased region" description="Basic and acidic residues" evidence="8">
    <location>
        <begin position="76"/>
        <end position="102"/>
    </location>
</feature>
<comment type="subcellular location">
    <subcellularLocation>
        <location evidence="7">Cell membrane</location>
        <topology evidence="7">Single-pass membrane protein</topology>
    </subcellularLocation>
</comment>
<keyword evidence="6 7" id="KW-0961">Cell wall biogenesis/degradation</keyword>
<feature type="transmembrane region" description="Helical" evidence="7">
    <location>
        <begin position="114"/>
        <end position="135"/>
    </location>
</feature>
<evidence type="ECO:0000256" key="3">
    <source>
        <dbReference type="ARBA" id="ARBA00022989"/>
    </source>
</evidence>
<dbReference type="Pfam" id="PF02618">
    <property type="entry name" value="YceG"/>
    <property type="match status" value="1"/>
</dbReference>
<evidence type="ECO:0000256" key="4">
    <source>
        <dbReference type="ARBA" id="ARBA00023136"/>
    </source>
</evidence>
<reference evidence="9" key="1">
    <citation type="submission" date="2021-01" db="EMBL/GenBank/DDBJ databases">
        <title>Genome public.</title>
        <authorList>
            <person name="Liu C."/>
            <person name="Sun Q."/>
        </authorList>
    </citation>
    <scope>NUCLEOTIDE SEQUENCE</scope>
    <source>
        <strain evidence="9">M6</strain>
    </source>
</reference>
<dbReference type="EMBL" id="JAEQMG010000201">
    <property type="protein sequence ID" value="MBK6090326.1"/>
    <property type="molecule type" value="Genomic_DNA"/>
</dbReference>
<organism evidence="9 10">
    <name type="scientific">Ruminococcus difficilis</name>
    <dbReference type="NCBI Taxonomy" id="2763069"/>
    <lineage>
        <taxon>Bacteria</taxon>
        <taxon>Bacillati</taxon>
        <taxon>Bacillota</taxon>
        <taxon>Clostridia</taxon>
        <taxon>Eubacteriales</taxon>
        <taxon>Oscillospiraceae</taxon>
        <taxon>Ruminococcus</taxon>
    </lineage>
</organism>
<sequence length="528" mass="61045">MSENSRNNIPEDSIEATRRKKMEEFRRSADRNAIRGDYSDDQGGYPDEPVQDDPYSEEPSSRRRRRNREINSYSDNDTKKKIERESKKALKQQKKEEKKLEKSKAKRNRRIFKLVWIAMIALVGIVLSQFLLVGVNDLLAISRDDNPTKVMIHVPADPTMDEIATLLYDANVINEPGFFKLYATFTSSEKGFRQGDFEIETDKDYEAIINFLQSNVNRTDIVKMQITEGMNLLEIVEALHEKGVVTDEQEFLNLCNSDYFDADFTFLKEIKNKDDRYYKLEGYLFPDTYEFYVGEDPKSVISKFLNNYDNKIVLHKEKYFGNSKKTTLVEEAAETGYSFDEILTIASIIQAEAASRDDMYEISAILHNRLKYGHDSGVSKLNCDSTFYYPYRKAEDVPESIKSSFKSKYNTDEIDGLPAGPICNPGIEAIKAAIKPNESDNLYFCHDKEENGSTPYYAKTIEQHEANLRAIENGTTNTYNEYNYGYDNYYYYDYSYGYDNGYSAYGQNQQAQYPDQQLPAQGQVQTYE</sequence>
<dbReference type="Proteomes" id="UP000633365">
    <property type="component" value="Unassembled WGS sequence"/>
</dbReference>
<keyword evidence="5 7" id="KW-0456">Lyase</keyword>
<protein>
    <recommendedName>
        <fullName evidence="7">Endolytic murein transglycosylase</fullName>
        <ecNumber evidence="7">4.2.2.29</ecNumber>
    </recommendedName>
    <alternativeName>
        <fullName evidence="7">Peptidoglycan lytic transglycosylase</fullName>
    </alternativeName>
    <alternativeName>
        <fullName evidence="7">Peptidoglycan polymerization terminase</fullName>
    </alternativeName>
</protein>
<dbReference type="PANTHER" id="PTHR30518:SF2">
    <property type="entry name" value="ENDOLYTIC MUREIN TRANSGLYCOSYLASE"/>
    <property type="match status" value="1"/>
</dbReference>
<dbReference type="GO" id="GO:0009252">
    <property type="term" value="P:peptidoglycan biosynthetic process"/>
    <property type="evidence" value="ECO:0007669"/>
    <property type="project" value="UniProtKB-UniRule"/>
</dbReference>
<feature type="compositionally biased region" description="Basic and acidic residues" evidence="8">
    <location>
        <begin position="15"/>
        <end position="38"/>
    </location>
</feature>
<evidence type="ECO:0000313" key="9">
    <source>
        <dbReference type="EMBL" id="MBK6090326.1"/>
    </source>
</evidence>
<evidence type="ECO:0000256" key="1">
    <source>
        <dbReference type="ARBA" id="ARBA00022475"/>
    </source>
</evidence>
<dbReference type="HAMAP" id="MF_02065">
    <property type="entry name" value="MltG"/>
    <property type="match status" value="1"/>
</dbReference>